<dbReference type="OrthoDB" id="177750at2"/>
<reference evidence="4" key="1">
    <citation type="submission" date="2018-02" db="EMBL/GenBank/DDBJ databases">
        <title>Genome sequence of Desulfocucumis palustris strain NAW-5.</title>
        <authorList>
            <person name="Watanabe M."/>
            <person name="Kojima H."/>
            <person name="Fukui M."/>
        </authorList>
    </citation>
    <scope>NUCLEOTIDE SEQUENCE [LARGE SCALE GENOMIC DNA]</scope>
    <source>
        <strain evidence="4">NAW-5</strain>
    </source>
</reference>
<feature type="domain" description="SbsA Ig-like" evidence="2">
    <location>
        <begin position="136"/>
        <end position="231"/>
    </location>
</feature>
<evidence type="ECO:0000313" key="3">
    <source>
        <dbReference type="EMBL" id="GBF32719.1"/>
    </source>
</evidence>
<keyword evidence="1" id="KW-0732">Signal</keyword>
<keyword evidence="4" id="KW-1185">Reference proteome</keyword>
<protein>
    <recommendedName>
        <fullName evidence="2">SbsA Ig-like domain-containing protein</fullName>
    </recommendedName>
</protein>
<dbReference type="InterPro" id="IPR032812">
    <property type="entry name" value="SbsA_Ig"/>
</dbReference>
<evidence type="ECO:0000256" key="1">
    <source>
        <dbReference type="ARBA" id="ARBA00022729"/>
    </source>
</evidence>
<evidence type="ECO:0000313" key="4">
    <source>
        <dbReference type="Proteomes" id="UP000239549"/>
    </source>
</evidence>
<dbReference type="Gene3D" id="2.60.40.3710">
    <property type="match status" value="1"/>
</dbReference>
<gene>
    <name evidence="3" type="ORF">DCCM_0915</name>
</gene>
<sequence length="443" mass="49328">MVFKVTYGQLKVICSTALILLISWIVMGHCVRQGPVRQGVNGAISVDISFLAPMNRTGTMEHFTIVSRPGNRPVKFSSRWISRNTVRLTVDESRYPRGLRYYYSFRKAPALIPPFTVSGGGNFGASILPELVALEPAEKVPTTGPVTLVFNTPLEPDSFYRSVSINTPGKFSSARSKCPESGKQYDDYSRWVFTPSARMKNGHKYRVSISPGLVSLGNNRLKVAVEKHFTTAPALVALDIFPNPMSPSVWLSRSIKIITNLPLKKADIKVSDIKGKVTLNGDTAVFEPGDLLLPARRYQVDALLESEHGEELKISYHFNTTNLGSQRWLDIKPGNPCVIKVMEGNIKLKEYDGWMSLAGDKIPRVTMYEEKRGSSLEYVPDHKNPVPYIRLNADIMLHPLAGAGEDNHQQLGLPRAYGCIYLSRDAINWIINNMPAKIMAVVH</sequence>
<comment type="caution">
    <text evidence="3">The sequence shown here is derived from an EMBL/GenBank/DDBJ whole genome shotgun (WGS) entry which is preliminary data.</text>
</comment>
<dbReference type="Proteomes" id="UP000239549">
    <property type="component" value="Unassembled WGS sequence"/>
</dbReference>
<dbReference type="AlphaFoldDB" id="A0A2L2X917"/>
<proteinExistence type="predicted"/>
<dbReference type="RefSeq" id="WP_104371202.1">
    <property type="nucleotide sequence ID" value="NZ_BFAV01000045.1"/>
</dbReference>
<evidence type="ECO:0000259" key="2">
    <source>
        <dbReference type="Pfam" id="PF13205"/>
    </source>
</evidence>
<accession>A0A2L2X917</accession>
<dbReference type="EMBL" id="BFAV01000045">
    <property type="protein sequence ID" value="GBF32719.1"/>
    <property type="molecule type" value="Genomic_DNA"/>
</dbReference>
<organism evidence="3 4">
    <name type="scientific">Desulfocucumis palustris</name>
    <dbReference type="NCBI Taxonomy" id="1898651"/>
    <lineage>
        <taxon>Bacteria</taxon>
        <taxon>Bacillati</taxon>
        <taxon>Bacillota</taxon>
        <taxon>Clostridia</taxon>
        <taxon>Eubacteriales</taxon>
        <taxon>Desulfocucumaceae</taxon>
        <taxon>Desulfocucumis</taxon>
    </lineage>
</organism>
<dbReference type="Pfam" id="PF13205">
    <property type="entry name" value="Big_5"/>
    <property type="match status" value="1"/>
</dbReference>
<name>A0A2L2X917_9FIRM</name>